<keyword evidence="14" id="KW-1185">Reference proteome</keyword>
<dbReference type="GO" id="GO:0098797">
    <property type="term" value="C:plasma membrane protein complex"/>
    <property type="evidence" value="ECO:0007669"/>
    <property type="project" value="TreeGrafter"/>
</dbReference>
<dbReference type="NCBIfam" id="TIGR01352">
    <property type="entry name" value="tonB_Cterm"/>
    <property type="match status" value="1"/>
</dbReference>
<evidence type="ECO:0000259" key="12">
    <source>
        <dbReference type="PROSITE" id="PS52015"/>
    </source>
</evidence>
<sequence>MQITAVFNSPMQPDYRIFPALLISLLLHTAIIAGVSLSPPEQKTTKVAKSMDVILVNSKSQTRPVDAKVLAQANLDGGGNVAEDRRAKTPLPVLPGVKPVTSLSEVTRKTRQLEKEVKKLLTAAESKAKVVQPLPHTKPGQDKPVQNQPAALNPDNHDNLLQRSLEIARLEAQIAKDHEAYQKRPKRKFIGARTRDYRFARYLEDWRLKVERIGNLNYPDVARKQKLYGSLQLTVGIRSDGSLESIGIDRSSGVQVLDDAAIHIVRLAARNGFSPFPPDIRRDTDILHITRTWVFSRADKLLSE</sequence>
<dbReference type="Pfam" id="PF03544">
    <property type="entry name" value="TonB_C"/>
    <property type="match status" value="1"/>
</dbReference>
<feature type="transmembrane region" description="Helical" evidence="11">
    <location>
        <begin position="17"/>
        <end position="37"/>
    </location>
</feature>
<comment type="subcellular location">
    <subcellularLocation>
        <location evidence="1">Cell inner membrane</location>
        <topology evidence="1">Single-pass membrane protein</topology>
        <orientation evidence="1">Periplasmic side</orientation>
    </subcellularLocation>
</comment>
<dbReference type="InterPro" id="IPR051045">
    <property type="entry name" value="TonB-dependent_transducer"/>
</dbReference>
<evidence type="ECO:0000256" key="10">
    <source>
        <dbReference type="SAM" id="MobiDB-lite"/>
    </source>
</evidence>
<dbReference type="AlphaFoldDB" id="Q82U75"/>
<evidence type="ECO:0000313" key="13">
    <source>
        <dbReference type="EMBL" id="CAD85537.1"/>
    </source>
</evidence>
<dbReference type="Gene3D" id="3.30.1150.10">
    <property type="match status" value="1"/>
</dbReference>
<dbReference type="Proteomes" id="UP000001416">
    <property type="component" value="Chromosome"/>
</dbReference>
<keyword evidence="9 11" id="KW-0472">Membrane</keyword>
<evidence type="ECO:0000256" key="8">
    <source>
        <dbReference type="ARBA" id="ARBA00022989"/>
    </source>
</evidence>
<dbReference type="HOGENOM" id="CLU_052089_0_0_4"/>
<dbReference type="PANTHER" id="PTHR33446">
    <property type="entry name" value="PROTEIN TONB-RELATED"/>
    <property type="match status" value="1"/>
</dbReference>
<dbReference type="InterPro" id="IPR006260">
    <property type="entry name" value="TonB/TolA_C"/>
</dbReference>
<feature type="region of interest" description="Disordered" evidence="10">
    <location>
        <begin position="128"/>
        <end position="157"/>
    </location>
</feature>
<dbReference type="PANTHER" id="PTHR33446:SF11">
    <property type="entry name" value="TONB3"/>
    <property type="match status" value="1"/>
</dbReference>
<evidence type="ECO:0000256" key="1">
    <source>
        <dbReference type="ARBA" id="ARBA00004383"/>
    </source>
</evidence>
<evidence type="ECO:0000256" key="7">
    <source>
        <dbReference type="ARBA" id="ARBA00022927"/>
    </source>
</evidence>
<feature type="domain" description="TonB C-terminal" evidence="12">
    <location>
        <begin position="203"/>
        <end position="304"/>
    </location>
</feature>
<keyword evidence="7" id="KW-0653">Protein transport</keyword>
<evidence type="ECO:0000313" key="14">
    <source>
        <dbReference type="Proteomes" id="UP000001416"/>
    </source>
</evidence>
<evidence type="ECO:0000256" key="3">
    <source>
        <dbReference type="ARBA" id="ARBA00022448"/>
    </source>
</evidence>
<evidence type="ECO:0000256" key="2">
    <source>
        <dbReference type="ARBA" id="ARBA00006555"/>
    </source>
</evidence>
<keyword evidence="4" id="KW-1003">Cell membrane</keyword>
<dbReference type="KEGG" id="neu:NE1626"/>
<dbReference type="RefSeq" id="WP_011112186.1">
    <property type="nucleotide sequence ID" value="NC_004757.1"/>
</dbReference>
<dbReference type="PROSITE" id="PS52015">
    <property type="entry name" value="TONB_CTD"/>
    <property type="match status" value="1"/>
</dbReference>
<gene>
    <name evidence="13" type="ordered locus">NE1626</name>
</gene>
<evidence type="ECO:0000256" key="11">
    <source>
        <dbReference type="SAM" id="Phobius"/>
    </source>
</evidence>
<dbReference type="InterPro" id="IPR037682">
    <property type="entry name" value="TonB_C"/>
</dbReference>
<dbReference type="GO" id="GO:0055085">
    <property type="term" value="P:transmembrane transport"/>
    <property type="evidence" value="ECO:0007669"/>
    <property type="project" value="InterPro"/>
</dbReference>
<reference evidence="13 14" key="1">
    <citation type="journal article" date="2003" name="J. Bacteriol.">
        <title>Complete genome sequence of the ammonia-oxidizing bacterium and obligate chemolithoautotroph Nitrosomonas europaea.</title>
        <authorList>
            <person name="Chain P."/>
            <person name="Lamerdin J."/>
            <person name="Larimer F."/>
            <person name="Regala W."/>
            <person name="Land M."/>
            <person name="Hauser L."/>
            <person name="Hooper A."/>
            <person name="Klotz M."/>
            <person name="Norton J."/>
            <person name="Sayavedra-Soto L."/>
            <person name="Arciero D."/>
            <person name="Hommes N."/>
            <person name="Whittaker M."/>
            <person name="Arp D."/>
        </authorList>
    </citation>
    <scope>NUCLEOTIDE SEQUENCE [LARGE SCALE GENOMIC DNA]</scope>
    <source>
        <strain evidence="14">ATCC 19718 / CIP 103999 / KCTC 2705 / NBRC 14298</strain>
    </source>
</reference>
<evidence type="ECO:0000256" key="9">
    <source>
        <dbReference type="ARBA" id="ARBA00023136"/>
    </source>
</evidence>
<keyword evidence="6 11" id="KW-0812">Transmembrane</keyword>
<dbReference type="EMBL" id="AL954747">
    <property type="protein sequence ID" value="CAD85537.1"/>
    <property type="molecule type" value="Genomic_DNA"/>
</dbReference>
<evidence type="ECO:0000256" key="4">
    <source>
        <dbReference type="ARBA" id="ARBA00022475"/>
    </source>
</evidence>
<protein>
    <submittedName>
        <fullName evidence="13">Putative TonB protein</fullName>
    </submittedName>
</protein>
<evidence type="ECO:0000256" key="6">
    <source>
        <dbReference type="ARBA" id="ARBA00022692"/>
    </source>
</evidence>
<name>Q82U75_NITEU</name>
<dbReference type="STRING" id="228410.NE1626"/>
<comment type="similarity">
    <text evidence="2">Belongs to the TonB family.</text>
</comment>
<dbReference type="SUPFAM" id="SSF74653">
    <property type="entry name" value="TolA/TonB C-terminal domain"/>
    <property type="match status" value="1"/>
</dbReference>
<dbReference type="GO" id="GO:0015031">
    <property type="term" value="P:protein transport"/>
    <property type="evidence" value="ECO:0007669"/>
    <property type="project" value="UniProtKB-KW"/>
</dbReference>
<evidence type="ECO:0000256" key="5">
    <source>
        <dbReference type="ARBA" id="ARBA00022519"/>
    </source>
</evidence>
<accession>Q82U75</accession>
<proteinExistence type="inferred from homology"/>
<dbReference type="eggNOG" id="COG0810">
    <property type="taxonomic scope" value="Bacteria"/>
</dbReference>
<organism evidence="13 14">
    <name type="scientific">Nitrosomonas europaea (strain ATCC 19718 / CIP 103999 / KCTC 2705 / NBRC 14298)</name>
    <dbReference type="NCBI Taxonomy" id="228410"/>
    <lineage>
        <taxon>Bacteria</taxon>
        <taxon>Pseudomonadati</taxon>
        <taxon>Pseudomonadota</taxon>
        <taxon>Betaproteobacteria</taxon>
        <taxon>Nitrosomonadales</taxon>
        <taxon>Nitrosomonadaceae</taxon>
        <taxon>Nitrosomonas</taxon>
    </lineage>
</organism>
<dbReference type="GeneID" id="87104792"/>
<dbReference type="PhylomeDB" id="Q82U75"/>
<keyword evidence="5" id="KW-0997">Cell inner membrane</keyword>
<keyword evidence="3" id="KW-0813">Transport</keyword>
<dbReference type="GO" id="GO:0031992">
    <property type="term" value="F:energy transducer activity"/>
    <property type="evidence" value="ECO:0007669"/>
    <property type="project" value="TreeGrafter"/>
</dbReference>
<keyword evidence="8 11" id="KW-1133">Transmembrane helix</keyword>